<organism evidence="2">
    <name type="scientific">Drosophila melanogaster</name>
    <name type="common">Fruit fly</name>
    <dbReference type="NCBI Taxonomy" id="7227"/>
    <lineage>
        <taxon>Eukaryota</taxon>
        <taxon>Metazoa</taxon>
        <taxon>Ecdysozoa</taxon>
        <taxon>Arthropoda</taxon>
        <taxon>Hexapoda</taxon>
        <taxon>Insecta</taxon>
        <taxon>Pterygota</taxon>
        <taxon>Neoptera</taxon>
        <taxon>Endopterygota</taxon>
        <taxon>Diptera</taxon>
        <taxon>Brachycera</taxon>
        <taxon>Muscomorpha</taxon>
        <taxon>Ephydroidea</taxon>
        <taxon>Drosophilidae</taxon>
        <taxon>Drosophila</taxon>
        <taxon>Sophophora</taxon>
    </lineage>
</organism>
<sequence length="133" mass="14904">MLLPLLCCFVYLWWSRATATQPDSFPILLMRGARAAKSCSWPLGQLDSLDCAAMPNGVYQWQLRSPKRSVFCCLSEACLLLLLLPLLLMLQLAILNAGCISVHACLPSPMIRRPSSTQYLVSRIHFDDILPPR</sequence>
<dbReference type="AlphaFoldDB" id="Q6IHZ7"/>
<keyword evidence="1" id="KW-0732">Signal</keyword>
<name>Q6IHZ7_DROME</name>
<protein>
    <submittedName>
        <fullName evidence="2">HDC00217</fullName>
    </submittedName>
</protein>
<feature type="chain" id="PRO_5004275274" evidence="1">
    <location>
        <begin position="20"/>
        <end position="133"/>
    </location>
</feature>
<dbReference type="EMBL" id="BK003269">
    <property type="protein sequence ID" value="DAA03468.1"/>
    <property type="molecule type" value="Genomic_DNA"/>
</dbReference>
<feature type="signal peptide" evidence="1">
    <location>
        <begin position="1"/>
        <end position="19"/>
    </location>
</feature>
<evidence type="ECO:0000313" key="2">
    <source>
        <dbReference type="EMBL" id="DAA03468.1"/>
    </source>
</evidence>
<gene>
    <name evidence="2" type="ORF">HDC00217</name>
</gene>
<proteinExistence type="predicted"/>
<reference evidence="2" key="1">
    <citation type="journal article" date="2003" name="Genome Biol.">
        <title>An integrated gene annotation and transcriptional profiling approach towards the full gene content of the Drosophila genome.</title>
        <authorList>
            <person name="Hild M."/>
            <person name="Beckmann B."/>
            <person name="Haas S.A."/>
            <person name="Koch B."/>
            <person name="Solovyev V."/>
            <person name="Busold C."/>
            <person name="Fellenberg K."/>
            <person name="Boutros M."/>
            <person name="Vingron M."/>
            <person name="Sauer F."/>
            <person name="Hoheisel J.D."/>
            <person name="Paro R."/>
        </authorList>
    </citation>
    <scope>NUCLEOTIDE SEQUENCE</scope>
</reference>
<evidence type="ECO:0000256" key="1">
    <source>
        <dbReference type="SAM" id="SignalP"/>
    </source>
</evidence>
<accession>Q6IHZ7</accession>